<dbReference type="NCBIfam" id="TIGR03804">
    <property type="entry name" value="para_beta_helix"/>
    <property type="match status" value="1"/>
</dbReference>
<evidence type="ECO:0000256" key="1">
    <source>
        <dbReference type="ARBA" id="ARBA00004906"/>
    </source>
</evidence>
<dbReference type="InterPro" id="IPR006633">
    <property type="entry name" value="Carb-bd_sugar_hydrolysis-dom"/>
</dbReference>
<dbReference type="InterPro" id="IPR012334">
    <property type="entry name" value="Pectin_lyas_fold"/>
</dbReference>
<dbReference type="Proteomes" id="UP001157167">
    <property type="component" value="Unassembled WGS sequence"/>
</dbReference>
<keyword evidence="3" id="KW-0833">Ubl conjugation pathway</keyword>
<sequence>MPVAVPLSFRPLRLALALLAAGTAAAAQAASWDVKPGESVQATINRAAPGDTVRVARGHYPENLRIDKPLKLVGIDRPTIDGRGKGDTIRVTATDVTIEGLIVADSGADLGEQNAGIYLQPGAHRARVAQCDFSYTLFGLWIEKVEDVVIEHNLITGKRDLDSSQRGNGIQLYNTTGAKIIGNDISFVRDAIYVDVSHKALFRGNRMHHSRYGTHYMNSYHNVWEDNDTFYNRGGLALMEVRDQIVRNNRAWGNSDHGIMLRTIQDAVVENNIVAGNARGFFIYDAEYNTLRNNLVVDNQVGVHLWAGSKHNVVEQNDFISNREQVKYVASKDETWGAKEGNHWSNYVGWDRNGDGIGDVPYEANDMVDRLSWKHPMVKLLLASPAIQTLRLISQQFPLLRAPSIVDPKPRMRPEHSDWRNWLGKHYR</sequence>
<comment type="pathway">
    <text evidence="1">Protein modification; protein ubiquitination.</text>
</comment>
<evidence type="ECO:0000313" key="7">
    <source>
        <dbReference type="Proteomes" id="UP001157167"/>
    </source>
</evidence>
<evidence type="ECO:0000256" key="3">
    <source>
        <dbReference type="ARBA" id="ARBA00022786"/>
    </source>
</evidence>
<feature type="chain" id="PRO_5046181727" evidence="4">
    <location>
        <begin position="30"/>
        <end position="428"/>
    </location>
</feature>
<reference evidence="7" key="1">
    <citation type="journal article" date="2019" name="Int. J. Syst. Evol. Microbiol.">
        <title>The Global Catalogue of Microorganisms (GCM) 10K type strain sequencing project: providing services to taxonomists for standard genome sequencing and annotation.</title>
        <authorList>
            <consortium name="The Broad Institute Genomics Platform"/>
            <consortium name="The Broad Institute Genome Sequencing Center for Infectious Disease"/>
            <person name="Wu L."/>
            <person name="Ma J."/>
        </authorList>
    </citation>
    <scope>NUCLEOTIDE SEQUENCE [LARGE SCALE GENOMIC DNA]</scope>
    <source>
        <strain evidence="7">NBRC 102407</strain>
    </source>
</reference>
<evidence type="ECO:0000256" key="2">
    <source>
        <dbReference type="ARBA" id="ARBA00022737"/>
    </source>
</evidence>
<dbReference type="SUPFAM" id="SSF51126">
    <property type="entry name" value="Pectin lyase-like"/>
    <property type="match status" value="1"/>
</dbReference>
<keyword evidence="4" id="KW-0732">Signal</keyword>
<protein>
    <submittedName>
        <fullName evidence="6">Copper-binding periplasmic protein</fullName>
    </submittedName>
</protein>
<dbReference type="InterPro" id="IPR007742">
    <property type="entry name" value="NosD_dom"/>
</dbReference>
<feature type="domain" description="Carbohydrate-binding/sugar hydrolysis" evidence="5">
    <location>
        <begin position="47"/>
        <end position="195"/>
    </location>
</feature>
<dbReference type="PANTHER" id="PTHR22990:SF15">
    <property type="entry name" value="F-BOX ONLY PROTEIN 10"/>
    <property type="match status" value="1"/>
</dbReference>
<dbReference type="PANTHER" id="PTHR22990">
    <property type="entry name" value="F-BOX ONLY PROTEIN"/>
    <property type="match status" value="1"/>
</dbReference>
<feature type="domain" description="Carbohydrate-binding/sugar hydrolysis" evidence="5">
    <location>
        <begin position="201"/>
        <end position="360"/>
    </location>
</feature>
<organism evidence="6 7">
    <name type="scientific">Zoogloea oryzae</name>
    <dbReference type="NCBI Taxonomy" id="310767"/>
    <lineage>
        <taxon>Bacteria</taxon>
        <taxon>Pseudomonadati</taxon>
        <taxon>Pseudomonadota</taxon>
        <taxon>Betaproteobacteria</taxon>
        <taxon>Rhodocyclales</taxon>
        <taxon>Zoogloeaceae</taxon>
        <taxon>Zoogloea</taxon>
    </lineage>
</organism>
<dbReference type="SMART" id="SM00722">
    <property type="entry name" value="CASH"/>
    <property type="match status" value="2"/>
</dbReference>
<dbReference type="Gene3D" id="2.160.20.10">
    <property type="entry name" value="Single-stranded right-handed beta-helix, Pectin lyase-like"/>
    <property type="match status" value="2"/>
</dbReference>
<keyword evidence="7" id="KW-1185">Reference proteome</keyword>
<dbReference type="InterPro" id="IPR006626">
    <property type="entry name" value="PbH1"/>
</dbReference>
<dbReference type="InterPro" id="IPR051550">
    <property type="entry name" value="SCF-Subunits/Alg-Epimerases"/>
</dbReference>
<evidence type="ECO:0000256" key="4">
    <source>
        <dbReference type="SAM" id="SignalP"/>
    </source>
</evidence>
<dbReference type="Pfam" id="PF05048">
    <property type="entry name" value="NosD"/>
    <property type="match status" value="1"/>
</dbReference>
<dbReference type="InterPro" id="IPR022441">
    <property type="entry name" value="Para_beta_helix_rpt-2"/>
</dbReference>
<dbReference type="SMART" id="SM00710">
    <property type="entry name" value="PbH1"/>
    <property type="match status" value="9"/>
</dbReference>
<name>A0ABQ6FD64_9RHOO</name>
<dbReference type="EMBL" id="BSPX01000041">
    <property type="protein sequence ID" value="GLT23241.1"/>
    <property type="molecule type" value="Genomic_DNA"/>
</dbReference>
<proteinExistence type="predicted"/>
<accession>A0ABQ6FD64</accession>
<evidence type="ECO:0000313" key="6">
    <source>
        <dbReference type="EMBL" id="GLT23241.1"/>
    </source>
</evidence>
<feature type="signal peptide" evidence="4">
    <location>
        <begin position="1"/>
        <end position="29"/>
    </location>
</feature>
<dbReference type="InterPro" id="IPR011050">
    <property type="entry name" value="Pectin_lyase_fold/virulence"/>
</dbReference>
<gene>
    <name evidence="6" type="ORF">GCM10007933_27040</name>
</gene>
<keyword evidence="2" id="KW-0677">Repeat</keyword>
<dbReference type="NCBIfam" id="TIGR04247">
    <property type="entry name" value="NosD_copper_fam"/>
    <property type="match status" value="1"/>
</dbReference>
<comment type="caution">
    <text evidence="6">The sequence shown here is derived from an EMBL/GenBank/DDBJ whole genome shotgun (WGS) entry which is preliminary data.</text>
</comment>
<evidence type="ECO:0000259" key="5">
    <source>
        <dbReference type="SMART" id="SM00722"/>
    </source>
</evidence>
<dbReference type="InterPro" id="IPR026464">
    <property type="entry name" value="NosD_copper_fam"/>
</dbReference>